<keyword evidence="7 9" id="KW-1133">Transmembrane helix</keyword>
<evidence type="ECO:0000256" key="2">
    <source>
        <dbReference type="ARBA" id="ARBA00004953"/>
    </source>
</evidence>
<dbReference type="OrthoDB" id="9811967at2"/>
<reference evidence="10 11" key="1">
    <citation type="submission" date="2019-07" db="EMBL/GenBank/DDBJ databases">
        <title>Genomic Encyclopedia of Type Strains, Phase I: the one thousand microbial genomes (KMG-I) project.</title>
        <authorList>
            <person name="Kyrpides N."/>
        </authorList>
    </citation>
    <scope>NUCLEOTIDE SEQUENCE [LARGE SCALE GENOMIC DNA]</scope>
    <source>
        <strain evidence="10 11">DSM 13558</strain>
    </source>
</reference>
<feature type="transmembrane region" description="Helical" evidence="9">
    <location>
        <begin position="294"/>
        <end position="313"/>
    </location>
</feature>
<keyword evidence="6 9" id="KW-0812">Transmembrane</keyword>
<dbReference type="GO" id="GO:0009236">
    <property type="term" value="P:cobalamin biosynthetic process"/>
    <property type="evidence" value="ECO:0007669"/>
    <property type="project" value="UniProtKB-UniRule"/>
</dbReference>
<dbReference type="Proteomes" id="UP000315343">
    <property type="component" value="Unassembled WGS sequence"/>
</dbReference>
<dbReference type="GO" id="GO:0048472">
    <property type="term" value="F:threonine-phosphate decarboxylase activity"/>
    <property type="evidence" value="ECO:0007669"/>
    <property type="project" value="InterPro"/>
</dbReference>
<feature type="transmembrane region" description="Helical" evidence="9">
    <location>
        <begin position="210"/>
        <end position="233"/>
    </location>
</feature>
<dbReference type="GO" id="GO:0005886">
    <property type="term" value="C:plasma membrane"/>
    <property type="evidence" value="ECO:0007669"/>
    <property type="project" value="UniProtKB-SubCell"/>
</dbReference>
<keyword evidence="11" id="KW-1185">Reference proteome</keyword>
<dbReference type="UniPathway" id="UPA00148"/>
<evidence type="ECO:0000256" key="9">
    <source>
        <dbReference type="HAMAP-Rule" id="MF_00024"/>
    </source>
</evidence>
<evidence type="ECO:0000256" key="1">
    <source>
        <dbReference type="ARBA" id="ARBA00004651"/>
    </source>
</evidence>
<evidence type="ECO:0000313" key="11">
    <source>
        <dbReference type="Proteomes" id="UP000315343"/>
    </source>
</evidence>
<comment type="function">
    <text evidence="9">Converts cobyric acid to cobinamide by the addition of aminopropanol on the F carboxylic group.</text>
</comment>
<accession>A0A562J9A7</accession>
<organism evidence="10 11">
    <name type="scientific">Sedimentibacter saalensis</name>
    <dbReference type="NCBI Taxonomy" id="130788"/>
    <lineage>
        <taxon>Bacteria</taxon>
        <taxon>Bacillati</taxon>
        <taxon>Bacillota</taxon>
        <taxon>Tissierellia</taxon>
        <taxon>Sedimentibacter</taxon>
    </lineage>
</organism>
<dbReference type="GO" id="GO:0015420">
    <property type="term" value="F:ABC-type vitamin B12 transporter activity"/>
    <property type="evidence" value="ECO:0007669"/>
    <property type="project" value="UniProtKB-UniRule"/>
</dbReference>
<evidence type="ECO:0000256" key="7">
    <source>
        <dbReference type="ARBA" id="ARBA00022989"/>
    </source>
</evidence>
<evidence type="ECO:0000256" key="3">
    <source>
        <dbReference type="ARBA" id="ARBA00006263"/>
    </source>
</evidence>
<keyword evidence="5 9" id="KW-0169">Cobalamin biosynthesis</keyword>
<name>A0A562J9A7_9FIRM</name>
<dbReference type="HAMAP" id="MF_00024">
    <property type="entry name" value="CobD_CbiB"/>
    <property type="match status" value="1"/>
</dbReference>
<dbReference type="PANTHER" id="PTHR34308:SF1">
    <property type="entry name" value="COBALAMIN BIOSYNTHESIS PROTEIN CBIB"/>
    <property type="match status" value="1"/>
</dbReference>
<dbReference type="PANTHER" id="PTHR34308">
    <property type="entry name" value="COBALAMIN BIOSYNTHESIS PROTEIN CBIB"/>
    <property type="match status" value="1"/>
</dbReference>
<comment type="subcellular location">
    <subcellularLocation>
        <location evidence="1 9">Cell membrane</location>
        <topology evidence="1 9">Multi-pass membrane protein</topology>
    </subcellularLocation>
</comment>
<keyword evidence="4 9" id="KW-1003">Cell membrane</keyword>
<dbReference type="AlphaFoldDB" id="A0A562J9A7"/>
<evidence type="ECO:0000256" key="6">
    <source>
        <dbReference type="ARBA" id="ARBA00022692"/>
    </source>
</evidence>
<feature type="transmembrane region" description="Helical" evidence="9">
    <location>
        <begin position="53"/>
        <end position="73"/>
    </location>
</feature>
<evidence type="ECO:0000313" key="10">
    <source>
        <dbReference type="EMBL" id="TWH79739.1"/>
    </source>
</evidence>
<dbReference type="Pfam" id="PF03186">
    <property type="entry name" value="CobD_Cbib"/>
    <property type="match status" value="1"/>
</dbReference>
<evidence type="ECO:0000256" key="4">
    <source>
        <dbReference type="ARBA" id="ARBA00022475"/>
    </source>
</evidence>
<comment type="similarity">
    <text evidence="3 9">Belongs to the CobD/CbiB family.</text>
</comment>
<comment type="pathway">
    <text evidence="2 9">Cofactor biosynthesis; adenosylcobalamin biosynthesis.</text>
</comment>
<dbReference type="EMBL" id="VLKH01000005">
    <property type="protein sequence ID" value="TWH79739.1"/>
    <property type="molecule type" value="Genomic_DNA"/>
</dbReference>
<dbReference type="InterPro" id="IPR004485">
    <property type="entry name" value="Cobalamin_biosynth_CobD/CbiB"/>
</dbReference>
<proteinExistence type="inferred from homology"/>
<dbReference type="RefSeq" id="WP_145082986.1">
    <property type="nucleotide sequence ID" value="NZ_VLKH01000005.1"/>
</dbReference>
<feature type="transmembrane region" description="Helical" evidence="9">
    <location>
        <begin position="154"/>
        <end position="172"/>
    </location>
</feature>
<keyword evidence="8 9" id="KW-0472">Membrane</keyword>
<sequence length="316" mass="34934">MIPLILGYTLDLLVGDPQGFPHPIRLIGKMIENVERVLRKKCKSAQDERRAGIILWFVVVLTSYAVPLVILWLSSKISLLLAGAIETVMCAFILATKSLKDESMIVHKYLEQNDLSSARKYLSYIVGRDVENLNSNQIAKAAVETVAENTSDGVIAPMLFILIGGAPLGFLYKGINTLDSMVGYKNEKYINMGRFSALLDDAANFLPSRIASYLMITASYILNMDYVSAYRIYKRDRYNHKSPNSAHTESVCAGALNIMLGGPNYYGGTLVTKPTIGDDKRPVVNDDIKKANKLMYATSLLCLGIGITVKFLILSF</sequence>
<feature type="transmembrane region" description="Helical" evidence="9">
    <location>
        <begin position="79"/>
        <end position="99"/>
    </location>
</feature>
<comment type="caution">
    <text evidence="10">The sequence shown here is derived from an EMBL/GenBank/DDBJ whole genome shotgun (WGS) entry which is preliminary data.</text>
</comment>
<evidence type="ECO:0000256" key="8">
    <source>
        <dbReference type="ARBA" id="ARBA00023136"/>
    </source>
</evidence>
<evidence type="ECO:0000256" key="5">
    <source>
        <dbReference type="ARBA" id="ARBA00022573"/>
    </source>
</evidence>
<protein>
    <recommendedName>
        <fullName evidence="9">Cobalamin biosynthesis protein CobD</fullName>
    </recommendedName>
</protein>
<dbReference type="NCBIfam" id="TIGR00380">
    <property type="entry name" value="cobal_cbiB"/>
    <property type="match status" value="1"/>
</dbReference>
<gene>
    <name evidence="9" type="primary">cobD</name>
    <name evidence="10" type="ORF">LY60_02057</name>
</gene>